<name>A0A5C3LRB7_9AGAR</name>
<keyword evidence="2" id="KW-1185">Reference proteome</keyword>
<evidence type="ECO:0000313" key="1">
    <source>
        <dbReference type="EMBL" id="TFK35345.1"/>
    </source>
</evidence>
<proteinExistence type="predicted"/>
<accession>A0A5C3LRB7</accession>
<dbReference type="EMBL" id="ML213622">
    <property type="protein sequence ID" value="TFK35345.1"/>
    <property type="molecule type" value="Genomic_DNA"/>
</dbReference>
<evidence type="ECO:0000313" key="2">
    <source>
        <dbReference type="Proteomes" id="UP000308652"/>
    </source>
</evidence>
<dbReference type="AlphaFoldDB" id="A0A5C3LRB7"/>
<reference evidence="1 2" key="1">
    <citation type="journal article" date="2019" name="Nat. Ecol. Evol.">
        <title>Megaphylogeny resolves global patterns of mushroom evolution.</title>
        <authorList>
            <person name="Varga T."/>
            <person name="Krizsan K."/>
            <person name="Foldi C."/>
            <person name="Dima B."/>
            <person name="Sanchez-Garcia M."/>
            <person name="Sanchez-Ramirez S."/>
            <person name="Szollosi G.J."/>
            <person name="Szarkandi J.G."/>
            <person name="Papp V."/>
            <person name="Albert L."/>
            <person name="Andreopoulos W."/>
            <person name="Angelini C."/>
            <person name="Antonin V."/>
            <person name="Barry K.W."/>
            <person name="Bougher N.L."/>
            <person name="Buchanan P."/>
            <person name="Buyck B."/>
            <person name="Bense V."/>
            <person name="Catcheside P."/>
            <person name="Chovatia M."/>
            <person name="Cooper J."/>
            <person name="Damon W."/>
            <person name="Desjardin D."/>
            <person name="Finy P."/>
            <person name="Geml J."/>
            <person name="Haridas S."/>
            <person name="Hughes K."/>
            <person name="Justo A."/>
            <person name="Karasinski D."/>
            <person name="Kautmanova I."/>
            <person name="Kiss B."/>
            <person name="Kocsube S."/>
            <person name="Kotiranta H."/>
            <person name="LaButti K.M."/>
            <person name="Lechner B.E."/>
            <person name="Liimatainen K."/>
            <person name="Lipzen A."/>
            <person name="Lukacs Z."/>
            <person name="Mihaltcheva S."/>
            <person name="Morgado L.N."/>
            <person name="Niskanen T."/>
            <person name="Noordeloos M.E."/>
            <person name="Ohm R.A."/>
            <person name="Ortiz-Santana B."/>
            <person name="Ovrebo C."/>
            <person name="Racz N."/>
            <person name="Riley R."/>
            <person name="Savchenko A."/>
            <person name="Shiryaev A."/>
            <person name="Soop K."/>
            <person name="Spirin V."/>
            <person name="Szebenyi C."/>
            <person name="Tomsovsky M."/>
            <person name="Tulloss R.E."/>
            <person name="Uehling J."/>
            <person name="Grigoriev I.V."/>
            <person name="Vagvolgyi C."/>
            <person name="Papp T."/>
            <person name="Martin F.M."/>
            <person name="Miettinen O."/>
            <person name="Hibbett D.S."/>
            <person name="Nagy L.G."/>
        </authorList>
    </citation>
    <scope>NUCLEOTIDE SEQUENCE [LARGE SCALE GENOMIC DNA]</scope>
    <source>
        <strain evidence="1 2">CBS 166.37</strain>
    </source>
</reference>
<organism evidence="1 2">
    <name type="scientific">Crucibulum laeve</name>
    <dbReference type="NCBI Taxonomy" id="68775"/>
    <lineage>
        <taxon>Eukaryota</taxon>
        <taxon>Fungi</taxon>
        <taxon>Dikarya</taxon>
        <taxon>Basidiomycota</taxon>
        <taxon>Agaricomycotina</taxon>
        <taxon>Agaricomycetes</taxon>
        <taxon>Agaricomycetidae</taxon>
        <taxon>Agaricales</taxon>
        <taxon>Agaricineae</taxon>
        <taxon>Nidulariaceae</taxon>
        <taxon>Crucibulum</taxon>
    </lineage>
</organism>
<protein>
    <submittedName>
        <fullName evidence="1">Uncharacterized protein</fullName>
    </submittedName>
</protein>
<dbReference type="Proteomes" id="UP000308652">
    <property type="component" value="Unassembled WGS sequence"/>
</dbReference>
<sequence>MIRYSQTPLNPYPLDPWWMAQVMGYEGSIFVQNDKLRAEQSYGLWEVMGYEGSDCSTRSTIALDTPLRQG</sequence>
<gene>
    <name evidence="1" type="ORF">BDQ12DRAFT_688336</name>
</gene>